<dbReference type="Gene3D" id="3.30.450.40">
    <property type="match status" value="1"/>
</dbReference>
<dbReference type="SMART" id="SM00065">
    <property type="entry name" value="GAF"/>
    <property type="match status" value="1"/>
</dbReference>
<protein>
    <submittedName>
        <fullName evidence="2">Sensor domain-containing diguanylate cyclase</fullName>
    </submittedName>
</protein>
<dbReference type="InterPro" id="IPR003018">
    <property type="entry name" value="GAF"/>
</dbReference>
<comment type="caution">
    <text evidence="2">The sequence shown here is derived from an EMBL/GenBank/DDBJ whole genome shotgun (WGS) entry which is preliminary data.</text>
</comment>
<dbReference type="InterPro" id="IPR043128">
    <property type="entry name" value="Rev_trsase/Diguanyl_cyclase"/>
</dbReference>
<dbReference type="InterPro" id="IPR050469">
    <property type="entry name" value="Diguanylate_Cyclase"/>
</dbReference>
<dbReference type="Pfam" id="PF00990">
    <property type="entry name" value="GGDEF"/>
    <property type="match status" value="1"/>
</dbReference>
<dbReference type="NCBIfam" id="TIGR00254">
    <property type="entry name" value="GGDEF"/>
    <property type="match status" value="1"/>
</dbReference>
<dbReference type="EMBL" id="JAFELM010000013">
    <property type="protein sequence ID" value="MBM6616476.1"/>
    <property type="molecule type" value="Genomic_DNA"/>
</dbReference>
<evidence type="ECO:0000313" key="2">
    <source>
        <dbReference type="EMBL" id="MBM6616476.1"/>
    </source>
</evidence>
<name>A0ABS2DDE1_9BACI</name>
<dbReference type="Pfam" id="PF13185">
    <property type="entry name" value="GAF_2"/>
    <property type="match status" value="1"/>
</dbReference>
<dbReference type="Gene3D" id="3.30.70.270">
    <property type="match status" value="1"/>
</dbReference>
<dbReference type="SUPFAM" id="SSF55073">
    <property type="entry name" value="Nucleotide cyclase"/>
    <property type="match status" value="1"/>
</dbReference>
<feature type="domain" description="GGDEF" evidence="1">
    <location>
        <begin position="267"/>
        <end position="398"/>
    </location>
</feature>
<accession>A0ABS2DDE1</accession>
<evidence type="ECO:0000259" key="1">
    <source>
        <dbReference type="PROSITE" id="PS50887"/>
    </source>
</evidence>
<dbReference type="PANTHER" id="PTHR45138:SF9">
    <property type="entry name" value="DIGUANYLATE CYCLASE DGCM-RELATED"/>
    <property type="match status" value="1"/>
</dbReference>
<dbReference type="SUPFAM" id="SSF55781">
    <property type="entry name" value="GAF domain-like"/>
    <property type="match status" value="1"/>
</dbReference>
<dbReference type="SMART" id="SM00267">
    <property type="entry name" value="GGDEF"/>
    <property type="match status" value="1"/>
</dbReference>
<reference evidence="2 3" key="1">
    <citation type="submission" date="2021-02" db="EMBL/GenBank/DDBJ databases">
        <title>Bacillus sp. RD4P76, an endophyte from a halophyte.</title>
        <authorList>
            <person name="Sun J.-Q."/>
        </authorList>
    </citation>
    <scope>NUCLEOTIDE SEQUENCE [LARGE SCALE GENOMIC DNA]</scope>
    <source>
        <strain evidence="2 3">RD4P76</strain>
    </source>
</reference>
<keyword evidence="3" id="KW-1185">Reference proteome</keyword>
<sequence>MGNVNLVKNKYQMILSIIDRLLKKIGSDGEIVTNDTEKMLDTLYENEHQDKEVVESVLTQLQHINEQIENMNWLNKHYKIIHDFSQTCSKTLNEDVLLEKAFELVSEVMPTDSFYIASYKEGDNFAEFLFMIDNGEYYPRAKIELGDNYTTKVIKTREIIHVKDSSEPQEFDVIIGVKETRSHLFVPIIIDDQVKGVISAQCFEDFAYRKEHEELLQLIGTQVFNSIETARLYGKIYYMSQTDELTGLKNHRAFHEDLSKLMAESDDDITLVMLDSDNLKKVNDLYGHDMGDKYLKVLADGISTIQNDEIEGYRYAGDEFMIIVKNSSTAQIEMLYERLITYYSENSIQLSNIQLNISISCGVAIFPEHGQSVDTLKKSADEALYEAKKRGKSRLVFS</sequence>
<evidence type="ECO:0000313" key="3">
    <source>
        <dbReference type="Proteomes" id="UP001518925"/>
    </source>
</evidence>
<gene>
    <name evidence="2" type="ORF">JR050_02110</name>
</gene>
<organism evidence="2 3">
    <name type="scientific">Bacillus suaedaesalsae</name>
    <dbReference type="NCBI Taxonomy" id="2810349"/>
    <lineage>
        <taxon>Bacteria</taxon>
        <taxon>Bacillati</taxon>
        <taxon>Bacillota</taxon>
        <taxon>Bacilli</taxon>
        <taxon>Bacillales</taxon>
        <taxon>Bacillaceae</taxon>
        <taxon>Bacillus</taxon>
    </lineage>
</organism>
<dbReference type="Proteomes" id="UP001518925">
    <property type="component" value="Unassembled WGS sequence"/>
</dbReference>
<proteinExistence type="predicted"/>
<dbReference type="PANTHER" id="PTHR45138">
    <property type="entry name" value="REGULATORY COMPONENTS OF SENSORY TRANSDUCTION SYSTEM"/>
    <property type="match status" value="1"/>
</dbReference>
<dbReference type="InterPro" id="IPR000160">
    <property type="entry name" value="GGDEF_dom"/>
</dbReference>
<dbReference type="RefSeq" id="WP_204201866.1">
    <property type="nucleotide sequence ID" value="NZ_JAFELM010000013.1"/>
</dbReference>
<dbReference type="CDD" id="cd01949">
    <property type="entry name" value="GGDEF"/>
    <property type="match status" value="1"/>
</dbReference>
<dbReference type="InterPro" id="IPR029787">
    <property type="entry name" value="Nucleotide_cyclase"/>
</dbReference>
<dbReference type="PROSITE" id="PS50887">
    <property type="entry name" value="GGDEF"/>
    <property type="match status" value="1"/>
</dbReference>
<dbReference type="InterPro" id="IPR029016">
    <property type="entry name" value="GAF-like_dom_sf"/>
</dbReference>